<name>A0A8T0T9G8_PANVG</name>
<keyword evidence="2" id="KW-1185">Reference proteome</keyword>
<protein>
    <submittedName>
        <fullName evidence="1">Uncharacterized protein</fullName>
    </submittedName>
</protein>
<sequence>MWKLMLVGLSSGSGTSLLRNCSTCRMLGLAFTKGCEHMSPNSSTRHATLTMKSPWRFASTVSASVPPRQCSSTQSTSIIWLPIASWKIGLLPQVTSRMNVPKAKTSVRGVALLVRASSGAR</sequence>
<dbReference type="EMBL" id="CM029044">
    <property type="protein sequence ID" value="KAG2605885.1"/>
    <property type="molecule type" value="Genomic_DNA"/>
</dbReference>
<evidence type="ECO:0000313" key="1">
    <source>
        <dbReference type="EMBL" id="KAG2605885.1"/>
    </source>
</evidence>
<gene>
    <name evidence="1" type="ORF">PVAP13_4NG161824</name>
</gene>
<reference evidence="1" key="1">
    <citation type="submission" date="2020-05" db="EMBL/GenBank/DDBJ databases">
        <title>WGS assembly of Panicum virgatum.</title>
        <authorList>
            <person name="Lovell J.T."/>
            <person name="Jenkins J."/>
            <person name="Shu S."/>
            <person name="Juenger T.E."/>
            <person name="Schmutz J."/>
        </authorList>
    </citation>
    <scope>NUCLEOTIDE SEQUENCE</scope>
    <source>
        <strain evidence="1">AP13</strain>
    </source>
</reference>
<organism evidence="1 2">
    <name type="scientific">Panicum virgatum</name>
    <name type="common">Blackwell switchgrass</name>
    <dbReference type="NCBI Taxonomy" id="38727"/>
    <lineage>
        <taxon>Eukaryota</taxon>
        <taxon>Viridiplantae</taxon>
        <taxon>Streptophyta</taxon>
        <taxon>Embryophyta</taxon>
        <taxon>Tracheophyta</taxon>
        <taxon>Spermatophyta</taxon>
        <taxon>Magnoliopsida</taxon>
        <taxon>Liliopsida</taxon>
        <taxon>Poales</taxon>
        <taxon>Poaceae</taxon>
        <taxon>PACMAD clade</taxon>
        <taxon>Panicoideae</taxon>
        <taxon>Panicodae</taxon>
        <taxon>Paniceae</taxon>
        <taxon>Panicinae</taxon>
        <taxon>Panicum</taxon>
        <taxon>Panicum sect. Hiantes</taxon>
    </lineage>
</organism>
<dbReference type="Proteomes" id="UP000823388">
    <property type="component" value="Chromosome 4N"/>
</dbReference>
<accession>A0A8T0T9G8</accession>
<comment type="caution">
    <text evidence="1">The sequence shown here is derived from an EMBL/GenBank/DDBJ whole genome shotgun (WGS) entry which is preliminary data.</text>
</comment>
<proteinExistence type="predicted"/>
<evidence type="ECO:0000313" key="2">
    <source>
        <dbReference type="Proteomes" id="UP000823388"/>
    </source>
</evidence>
<dbReference type="AlphaFoldDB" id="A0A8T0T9G8"/>